<proteinExistence type="predicted"/>
<name>A0ABD2MU25_9CUCU</name>
<protein>
    <submittedName>
        <fullName evidence="1">Uncharacterized protein</fullName>
    </submittedName>
</protein>
<comment type="caution">
    <text evidence="1">The sequence shown here is derived from an EMBL/GenBank/DDBJ whole genome shotgun (WGS) entry which is preliminary data.</text>
</comment>
<evidence type="ECO:0000313" key="2">
    <source>
        <dbReference type="Proteomes" id="UP001516400"/>
    </source>
</evidence>
<reference evidence="1 2" key="1">
    <citation type="journal article" date="2021" name="BMC Biol.">
        <title>Horizontally acquired antibacterial genes associated with adaptive radiation of ladybird beetles.</title>
        <authorList>
            <person name="Li H.S."/>
            <person name="Tang X.F."/>
            <person name="Huang Y.H."/>
            <person name="Xu Z.Y."/>
            <person name="Chen M.L."/>
            <person name="Du X.Y."/>
            <person name="Qiu B.Y."/>
            <person name="Chen P.T."/>
            <person name="Zhang W."/>
            <person name="Slipinski A."/>
            <person name="Escalona H.E."/>
            <person name="Waterhouse R.M."/>
            <person name="Zwick A."/>
            <person name="Pang H."/>
        </authorList>
    </citation>
    <scope>NUCLEOTIDE SEQUENCE [LARGE SCALE GENOMIC DNA]</scope>
    <source>
        <strain evidence="1">SYSU2018</strain>
    </source>
</reference>
<dbReference type="AlphaFoldDB" id="A0ABD2MU25"/>
<dbReference type="Proteomes" id="UP001516400">
    <property type="component" value="Unassembled WGS sequence"/>
</dbReference>
<dbReference type="EMBL" id="JABFTP020000021">
    <property type="protein sequence ID" value="KAL3269755.1"/>
    <property type="molecule type" value="Genomic_DNA"/>
</dbReference>
<evidence type="ECO:0000313" key="1">
    <source>
        <dbReference type="EMBL" id="KAL3269755.1"/>
    </source>
</evidence>
<sequence length="128" mass="15009">MQVMCTLIAFSHFRVTMSSSKKLYNLCNDENVKQIYKQLFVVDSESERDREDRKTTPSIQYEVEEVVSDPGQEMIEERIGDSENEQSGDDISFHEETEDTFLGAIRKRGKHVEKFTWEKTPYTKNSTR</sequence>
<accession>A0ABD2MU25</accession>
<organism evidence="1 2">
    <name type="scientific">Cryptolaemus montrouzieri</name>
    <dbReference type="NCBI Taxonomy" id="559131"/>
    <lineage>
        <taxon>Eukaryota</taxon>
        <taxon>Metazoa</taxon>
        <taxon>Ecdysozoa</taxon>
        <taxon>Arthropoda</taxon>
        <taxon>Hexapoda</taxon>
        <taxon>Insecta</taxon>
        <taxon>Pterygota</taxon>
        <taxon>Neoptera</taxon>
        <taxon>Endopterygota</taxon>
        <taxon>Coleoptera</taxon>
        <taxon>Polyphaga</taxon>
        <taxon>Cucujiformia</taxon>
        <taxon>Coccinelloidea</taxon>
        <taxon>Coccinellidae</taxon>
        <taxon>Scymninae</taxon>
        <taxon>Scymnini</taxon>
        <taxon>Cryptolaemus</taxon>
    </lineage>
</organism>
<keyword evidence="2" id="KW-1185">Reference proteome</keyword>
<gene>
    <name evidence="1" type="ORF">HHI36_008815</name>
</gene>